<feature type="region of interest" description="Disordered" evidence="1">
    <location>
        <begin position="108"/>
        <end position="133"/>
    </location>
</feature>
<organism evidence="2 3">
    <name type="scientific">Candidatus Gallipaludibacter merdavium</name>
    <dbReference type="NCBI Taxonomy" id="2840839"/>
    <lineage>
        <taxon>Bacteria</taxon>
        <taxon>Pseudomonadati</taxon>
        <taxon>Bacteroidota</taxon>
        <taxon>Bacteroidia</taxon>
        <taxon>Bacteroidales</taxon>
        <taxon>Candidatus Gallipaludibacter</taxon>
    </lineage>
</organism>
<sequence length="133" mass="15141">MANQITGKIHFIGDTIAIPSKDGSKTFYKRELVLNATMYNPYTGEPGTPNFPSIEFSGDKCNELDNLVPEQLVTVSYYLQGTKYMDKDGIERYFTKVRGYKVELSQRDIQSHIPPIQPQSNTNQARENDDLPF</sequence>
<name>A0A9D9HTV7_9BACT</name>
<reference evidence="2" key="1">
    <citation type="submission" date="2020-10" db="EMBL/GenBank/DDBJ databases">
        <authorList>
            <person name="Gilroy R."/>
        </authorList>
    </citation>
    <scope>NUCLEOTIDE SEQUENCE</scope>
    <source>
        <strain evidence="2">G3-3990</strain>
    </source>
</reference>
<gene>
    <name evidence="2" type="ORF">IAA73_07635</name>
</gene>
<dbReference type="Proteomes" id="UP000823641">
    <property type="component" value="Unassembled WGS sequence"/>
</dbReference>
<dbReference type="EMBL" id="JADIMG010000072">
    <property type="protein sequence ID" value="MBO8460184.1"/>
    <property type="molecule type" value="Genomic_DNA"/>
</dbReference>
<dbReference type="InterPro" id="IPR021474">
    <property type="entry name" value="DUF3127"/>
</dbReference>
<evidence type="ECO:0000313" key="2">
    <source>
        <dbReference type="EMBL" id="MBO8460184.1"/>
    </source>
</evidence>
<dbReference type="Pfam" id="PF11325">
    <property type="entry name" value="DUF3127"/>
    <property type="match status" value="1"/>
</dbReference>
<dbReference type="SUPFAM" id="SSF50249">
    <property type="entry name" value="Nucleic acid-binding proteins"/>
    <property type="match status" value="1"/>
</dbReference>
<evidence type="ECO:0000256" key="1">
    <source>
        <dbReference type="SAM" id="MobiDB-lite"/>
    </source>
</evidence>
<evidence type="ECO:0000313" key="3">
    <source>
        <dbReference type="Proteomes" id="UP000823641"/>
    </source>
</evidence>
<accession>A0A9D9HTV7</accession>
<comment type="caution">
    <text evidence="2">The sequence shown here is derived from an EMBL/GenBank/DDBJ whole genome shotgun (WGS) entry which is preliminary data.</text>
</comment>
<reference evidence="2" key="2">
    <citation type="journal article" date="2021" name="PeerJ">
        <title>Extensive microbial diversity within the chicken gut microbiome revealed by metagenomics and culture.</title>
        <authorList>
            <person name="Gilroy R."/>
            <person name="Ravi A."/>
            <person name="Getino M."/>
            <person name="Pursley I."/>
            <person name="Horton D.L."/>
            <person name="Alikhan N.F."/>
            <person name="Baker D."/>
            <person name="Gharbi K."/>
            <person name="Hall N."/>
            <person name="Watson M."/>
            <person name="Adriaenssens E.M."/>
            <person name="Foster-Nyarko E."/>
            <person name="Jarju S."/>
            <person name="Secka A."/>
            <person name="Antonio M."/>
            <person name="Oren A."/>
            <person name="Chaudhuri R.R."/>
            <person name="La Ragione R."/>
            <person name="Hildebrand F."/>
            <person name="Pallen M.J."/>
        </authorList>
    </citation>
    <scope>NUCLEOTIDE SEQUENCE</scope>
    <source>
        <strain evidence="2">G3-3990</strain>
    </source>
</reference>
<protein>
    <submittedName>
        <fullName evidence="2">DUF3127 domain-containing protein</fullName>
    </submittedName>
</protein>
<proteinExistence type="predicted"/>
<dbReference type="AlphaFoldDB" id="A0A9D9HTV7"/>
<dbReference type="InterPro" id="IPR012340">
    <property type="entry name" value="NA-bd_OB-fold"/>
</dbReference>